<dbReference type="InterPro" id="IPR051697">
    <property type="entry name" value="Patched_domain-protein"/>
</dbReference>
<proteinExistence type="inferred from homology"/>
<evidence type="ECO:0000259" key="8">
    <source>
        <dbReference type="PROSITE" id="PS50156"/>
    </source>
</evidence>
<keyword evidence="10" id="KW-1185">Reference proteome</keyword>
<feature type="transmembrane region" description="Helical" evidence="7">
    <location>
        <begin position="34"/>
        <end position="62"/>
    </location>
</feature>
<evidence type="ECO:0000256" key="2">
    <source>
        <dbReference type="ARBA" id="ARBA00005585"/>
    </source>
</evidence>
<feature type="domain" description="SSD" evidence="8">
    <location>
        <begin position="1"/>
        <end position="62"/>
    </location>
</feature>
<dbReference type="InterPro" id="IPR000731">
    <property type="entry name" value="SSD"/>
</dbReference>
<dbReference type="EMBL" id="KZ270032">
    <property type="protein sequence ID" value="OZC07410.1"/>
    <property type="molecule type" value="Genomic_DNA"/>
</dbReference>
<accession>A0A238BRV2</accession>
<dbReference type="PANTHER" id="PTHR10796:SF193">
    <property type="entry name" value="SSD DOMAIN-CONTAINING PROTEIN"/>
    <property type="match status" value="1"/>
</dbReference>
<dbReference type="GO" id="GO:0030659">
    <property type="term" value="C:cytoplasmic vesicle membrane"/>
    <property type="evidence" value="ECO:0007669"/>
    <property type="project" value="TreeGrafter"/>
</dbReference>
<comment type="similarity">
    <text evidence="2">Belongs to the patched family.</text>
</comment>
<dbReference type="GO" id="GO:0018996">
    <property type="term" value="P:molting cycle, collagen and cuticulin-based cuticle"/>
    <property type="evidence" value="ECO:0007669"/>
    <property type="project" value="TreeGrafter"/>
</dbReference>
<dbReference type="Proteomes" id="UP000242913">
    <property type="component" value="Unassembled WGS sequence"/>
</dbReference>
<sequence length="181" mass="20696">MRDMIAQAGVTISITNITDILSFAVDCASELLGMQFFCSYACITFIFCYLYQFTFFMAFLALMGIVKKDQRHCLLFYKVNEQRTKKKIIDNARFLNARNDYDDSLRLDLICHYRSGISCQSNGSSLKTAIKTLNLIIVVDDLYKQKSTEMIDVDNNFITGELCITAIPHLKSQSTKMKKNT</sequence>
<comment type="subcellular location">
    <subcellularLocation>
        <location evidence="1">Membrane</location>
        <topology evidence="1">Multi-pass membrane protein</topology>
    </subcellularLocation>
</comment>
<protein>
    <recommendedName>
        <fullName evidence="8">SSD domain-containing protein</fullName>
    </recommendedName>
</protein>
<dbReference type="AlphaFoldDB" id="A0A238BRV2"/>
<evidence type="ECO:0000256" key="3">
    <source>
        <dbReference type="ARBA" id="ARBA00022692"/>
    </source>
</evidence>
<gene>
    <name evidence="9" type="ORF">X798_05547</name>
</gene>
<evidence type="ECO:0000313" key="10">
    <source>
        <dbReference type="Proteomes" id="UP000242913"/>
    </source>
</evidence>
<dbReference type="InterPro" id="IPR003392">
    <property type="entry name" value="PTHD_SSD"/>
</dbReference>
<dbReference type="Pfam" id="PF02460">
    <property type="entry name" value="Patched"/>
    <property type="match status" value="1"/>
</dbReference>
<evidence type="ECO:0000313" key="9">
    <source>
        <dbReference type="EMBL" id="OZC07410.1"/>
    </source>
</evidence>
<evidence type="ECO:0000256" key="1">
    <source>
        <dbReference type="ARBA" id="ARBA00004141"/>
    </source>
</evidence>
<keyword evidence="6" id="KW-0325">Glycoprotein</keyword>
<keyword evidence="3 7" id="KW-0812">Transmembrane</keyword>
<organism evidence="9 10">
    <name type="scientific">Onchocerca flexuosa</name>
    <dbReference type="NCBI Taxonomy" id="387005"/>
    <lineage>
        <taxon>Eukaryota</taxon>
        <taxon>Metazoa</taxon>
        <taxon>Ecdysozoa</taxon>
        <taxon>Nematoda</taxon>
        <taxon>Chromadorea</taxon>
        <taxon>Rhabditida</taxon>
        <taxon>Spirurina</taxon>
        <taxon>Spiruromorpha</taxon>
        <taxon>Filarioidea</taxon>
        <taxon>Onchocercidae</taxon>
        <taxon>Onchocerca</taxon>
    </lineage>
</organism>
<evidence type="ECO:0000256" key="7">
    <source>
        <dbReference type="SAM" id="Phobius"/>
    </source>
</evidence>
<dbReference type="GO" id="GO:0006897">
    <property type="term" value="P:endocytosis"/>
    <property type="evidence" value="ECO:0007669"/>
    <property type="project" value="TreeGrafter"/>
</dbReference>
<evidence type="ECO:0000256" key="6">
    <source>
        <dbReference type="ARBA" id="ARBA00023180"/>
    </source>
</evidence>
<reference evidence="9 10" key="1">
    <citation type="submission" date="2015-12" db="EMBL/GenBank/DDBJ databases">
        <title>Draft genome of the nematode, Onchocerca flexuosa.</title>
        <authorList>
            <person name="Mitreva M."/>
        </authorList>
    </citation>
    <scope>NUCLEOTIDE SEQUENCE [LARGE SCALE GENOMIC DNA]</scope>
    <source>
        <strain evidence="9">Red Deer</strain>
    </source>
</reference>
<dbReference type="GO" id="GO:0005886">
    <property type="term" value="C:plasma membrane"/>
    <property type="evidence" value="ECO:0007669"/>
    <property type="project" value="TreeGrafter"/>
</dbReference>
<dbReference type="OrthoDB" id="6510177at2759"/>
<dbReference type="PROSITE" id="PS50156">
    <property type="entry name" value="SSD"/>
    <property type="match status" value="1"/>
</dbReference>
<evidence type="ECO:0000256" key="4">
    <source>
        <dbReference type="ARBA" id="ARBA00022989"/>
    </source>
</evidence>
<evidence type="ECO:0000256" key="5">
    <source>
        <dbReference type="ARBA" id="ARBA00023136"/>
    </source>
</evidence>
<name>A0A238BRV2_9BILA</name>
<keyword evidence="5 7" id="KW-0472">Membrane</keyword>
<dbReference type="PANTHER" id="PTHR10796">
    <property type="entry name" value="PATCHED-RELATED"/>
    <property type="match status" value="1"/>
</dbReference>
<keyword evidence="4 7" id="KW-1133">Transmembrane helix</keyword>